<dbReference type="GeneID" id="60924490"/>
<dbReference type="RefSeq" id="WP_011108758.1">
    <property type="nucleotide sequence ID" value="NZ_AP022660.1"/>
</dbReference>
<dbReference type="SUPFAM" id="SSF49464">
    <property type="entry name" value="Carboxypeptidase regulatory domain-like"/>
    <property type="match status" value="1"/>
</dbReference>
<dbReference type="Pfam" id="PF00593">
    <property type="entry name" value="TonB_dep_Rec_b-barrel"/>
    <property type="match status" value="1"/>
</dbReference>
<dbReference type="InterPro" id="IPR039426">
    <property type="entry name" value="TonB-dep_rcpt-like"/>
</dbReference>
<evidence type="ECO:0000256" key="9">
    <source>
        <dbReference type="RuleBase" id="RU003357"/>
    </source>
</evidence>
<dbReference type="Proteomes" id="UP000436858">
    <property type="component" value="Unassembled WGS sequence"/>
</dbReference>
<feature type="domain" description="TonB-dependent receptor-like beta-barrel" evidence="11">
    <location>
        <begin position="390"/>
        <end position="943"/>
    </location>
</feature>
<dbReference type="InterPro" id="IPR036942">
    <property type="entry name" value="Beta-barrel_TonB_sf"/>
</dbReference>
<dbReference type="Pfam" id="PF07715">
    <property type="entry name" value="Plug"/>
    <property type="match status" value="1"/>
</dbReference>
<dbReference type="Proteomes" id="UP000488521">
    <property type="component" value="Unassembled WGS sequence"/>
</dbReference>
<dbReference type="EMBL" id="AP022660">
    <property type="protein sequence ID" value="BCA52624.1"/>
    <property type="molecule type" value="Genomic_DNA"/>
</dbReference>
<evidence type="ECO:0000313" key="20">
    <source>
        <dbReference type="EMBL" id="UYU70298.1"/>
    </source>
</evidence>
<protein>
    <submittedName>
        <fullName evidence="14">Outer membrane receptor proteins, mostly Fe transport</fullName>
    </submittedName>
    <submittedName>
        <fullName evidence="13">SusC/RagA family TonB-linked outer membrane protein</fullName>
    </submittedName>
    <submittedName>
        <fullName evidence="19">TonB-dependent receptor</fullName>
    </submittedName>
</protein>
<dbReference type="Gene3D" id="2.170.130.10">
    <property type="entry name" value="TonB-dependent receptor, plug domain"/>
    <property type="match status" value="1"/>
</dbReference>
<keyword evidence="5 9" id="KW-0798">TonB box</keyword>
<keyword evidence="7 8" id="KW-0998">Cell outer membrane</keyword>
<feature type="signal peptide" evidence="10">
    <location>
        <begin position="1"/>
        <end position="30"/>
    </location>
</feature>
<dbReference type="Proteomes" id="UP001200544">
    <property type="component" value="Unassembled WGS sequence"/>
</dbReference>
<dbReference type="FunFam" id="2.170.130.10:FF:000008">
    <property type="entry name" value="SusC/RagA family TonB-linked outer membrane protein"/>
    <property type="match status" value="1"/>
</dbReference>
<dbReference type="InterPro" id="IPR023997">
    <property type="entry name" value="TonB-dep_OMP_SusC/RagA_CS"/>
</dbReference>
<reference evidence="14 21" key="1">
    <citation type="submission" date="2015-09" db="EMBL/GenBank/DDBJ databases">
        <authorList>
            <consortium name="Pathogen Informatics"/>
        </authorList>
    </citation>
    <scope>NUCLEOTIDE SEQUENCE [LARGE SCALE GENOMIC DNA]</scope>
    <source>
        <strain evidence="14 21">2789STDY5834899</strain>
    </source>
</reference>
<dbReference type="OMA" id="GIDWGTY"/>
<dbReference type="Proteomes" id="UP000500882">
    <property type="component" value="Chromosome"/>
</dbReference>
<dbReference type="InterPro" id="IPR012910">
    <property type="entry name" value="Plug_dom"/>
</dbReference>
<evidence type="ECO:0000313" key="17">
    <source>
        <dbReference type="EMBL" id="KAB4484457.1"/>
    </source>
</evidence>
<dbReference type="FunFam" id="2.60.40.1120:FF:000003">
    <property type="entry name" value="Outer membrane protein Omp121"/>
    <property type="match status" value="1"/>
</dbReference>
<evidence type="ECO:0000256" key="2">
    <source>
        <dbReference type="ARBA" id="ARBA00022448"/>
    </source>
</evidence>
<evidence type="ECO:0000256" key="3">
    <source>
        <dbReference type="ARBA" id="ARBA00022452"/>
    </source>
</evidence>
<gene>
    <name evidence="13" type="ORF">BatF92_45660</name>
    <name evidence="19" type="ORF">DW780_11170</name>
    <name evidence="14" type="ORF">ERS852511_02606</name>
    <name evidence="16" type="ORF">GAN59_14140</name>
    <name evidence="15" type="ORF">GAN75_14225</name>
    <name evidence="17" type="ORF">GAN91_07435</name>
    <name evidence="18" type="ORF">K0H07_13910</name>
    <name evidence="20" type="ORF">KQP59_18745</name>
</gene>
<dbReference type="EMBL" id="WCRS01000009">
    <property type="protein sequence ID" value="KAB4473047.1"/>
    <property type="molecule type" value="Genomic_DNA"/>
</dbReference>
<evidence type="ECO:0000313" key="16">
    <source>
        <dbReference type="EMBL" id="KAB4473047.1"/>
    </source>
</evidence>
<dbReference type="EMBL" id="WCRW01000008">
    <property type="protein sequence ID" value="KAB4455387.1"/>
    <property type="molecule type" value="Genomic_DNA"/>
</dbReference>
<evidence type="ECO:0000313" key="25">
    <source>
        <dbReference type="Proteomes" id="UP000488521"/>
    </source>
</evidence>
<dbReference type="Gene3D" id="2.60.40.1120">
    <property type="entry name" value="Carboxypeptidase-like, regulatory domain"/>
    <property type="match status" value="1"/>
</dbReference>
<evidence type="ECO:0000256" key="1">
    <source>
        <dbReference type="ARBA" id="ARBA00004571"/>
    </source>
</evidence>
<reference evidence="19 22" key="2">
    <citation type="submission" date="2018-08" db="EMBL/GenBank/DDBJ databases">
        <title>A genome reference for cultivated species of the human gut microbiota.</title>
        <authorList>
            <person name="Zou Y."/>
            <person name="Xue W."/>
            <person name="Luo G."/>
        </authorList>
    </citation>
    <scope>NUCLEOTIDE SEQUENCE [LARGE SCALE GENOMIC DNA]</scope>
    <source>
        <strain evidence="19 22">AM30-26</strain>
    </source>
</reference>
<dbReference type="EMBL" id="WCRY01000005">
    <property type="protein sequence ID" value="KAB4484457.1"/>
    <property type="molecule type" value="Genomic_DNA"/>
</dbReference>
<reference evidence="13 26" key="4">
    <citation type="submission" date="2020-02" db="EMBL/GenBank/DDBJ databases">
        <title>Whole-genome sequencing and comparative analysis of the genomes of Bacteroides thetaiotaomicron and Escherichia coli isolated from a healthy resident in Vietnam.</title>
        <authorList>
            <person name="Mohsin M."/>
            <person name="Tanaka K."/>
            <person name="Kawahara R."/>
            <person name="Kondo S."/>
            <person name="Noguchi H."/>
            <person name="Motooka D."/>
            <person name="Nakamura S."/>
            <person name="Khong D.T."/>
            <person name="Nguyen T.N."/>
            <person name="Tran H.T."/>
            <person name="Yamamoto Y."/>
        </authorList>
    </citation>
    <scope>NUCLEOTIDE SEQUENCE [LARGE SCALE GENOMIC DNA]</scope>
    <source>
        <strain evidence="13 26">F9-2</strain>
    </source>
</reference>
<dbReference type="Proteomes" id="UP000436825">
    <property type="component" value="Unassembled WGS sequence"/>
</dbReference>
<accession>A0A0P0FBB1</accession>
<evidence type="ECO:0000256" key="7">
    <source>
        <dbReference type="ARBA" id="ARBA00023237"/>
    </source>
</evidence>
<dbReference type="EMBL" id="CP083681">
    <property type="protein sequence ID" value="UYU70298.1"/>
    <property type="molecule type" value="Genomic_DNA"/>
</dbReference>
<keyword evidence="6 8" id="KW-0472">Membrane</keyword>
<dbReference type="KEGG" id="btho:Btheta7330_04989"/>
<dbReference type="NCBIfam" id="TIGR04056">
    <property type="entry name" value="OMP_RagA_SusC"/>
    <property type="match status" value="1"/>
</dbReference>
<evidence type="ECO:0000313" key="22">
    <source>
        <dbReference type="Proteomes" id="UP000284785"/>
    </source>
</evidence>
<keyword evidence="4 8" id="KW-0812">Transmembrane</keyword>
<organism evidence="19 22">
    <name type="scientific">Bacteroides thetaiotaomicron</name>
    <dbReference type="NCBI Taxonomy" id="818"/>
    <lineage>
        <taxon>Bacteria</taxon>
        <taxon>Pseudomonadati</taxon>
        <taxon>Bacteroidota</taxon>
        <taxon>Bacteroidia</taxon>
        <taxon>Bacteroidales</taxon>
        <taxon>Bacteroidaceae</taxon>
        <taxon>Bacteroides</taxon>
    </lineage>
</organism>
<dbReference type="InterPro" id="IPR023996">
    <property type="entry name" value="TonB-dep_OMP_SusC/RagA"/>
</dbReference>
<comment type="similarity">
    <text evidence="8 9">Belongs to the TonB-dependent receptor family.</text>
</comment>
<dbReference type="PATRIC" id="fig|818.23.peg.5137"/>
<dbReference type="Proteomes" id="UP000095576">
    <property type="component" value="Unassembled WGS sequence"/>
</dbReference>
<dbReference type="EMBL" id="JAHYQA010000007">
    <property type="protein sequence ID" value="MCE9238238.1"/>
    <property type="molecule type" value="Genomic_DNA"/>
</dbReference>
<evidence type="ECO:0000256" key="8">
    <source>
        <dbReference type="PROSITE-ProRule" id="PRU01360"/>
    </source>
</evidence>
<keyword evidence="2 8" id="KW-0813">Transport</keyword>
<evidence type="ECO:0000259" key="12">
    <source>
        <dbReference type="Pfam" id="PF07715"/>
    </source>
</evidence>
<reference evidence="20" key="5">
    <citation type="submission" date="2021-06" db="EMBL/GenBank/DDBJ databases">
        <title>Interrogation of the integrated mobile genetic elements in gut-associated Bacteroides with a consensus prediction approach.</title>
        <authorList>
            <person name="Campbell D.E."/>
            <person name="Leigh J.R."/>
            <person name="Kim T."/>
            <person name="England W."/>
            <person name="Whitaker R.J."/>
            <person name="Degnan P.H."/>
        </authorList>
    </citation>
    <scope>NUCLEOTIDE SEQUENCE</scope>
    <source>
        <strain evidence="20">VPI-BTDOT2</strain>
    </source>
</reference>
<keyword evidence="3 8" id="KW-1134">Transmembrane beta strand</keyword>
<feature type="domain" description="TonB-dependent receptor plug" evidence="12">
    <location>
        <begin position="121"/>
        <end position="227"/>
    </location>
</feature>
<evidence type="ECO:0000313" key="24">
    <source>
        <dbReference type="Proteomes" id="UP000436858"/>
    </source>
</evidence>
<dbReference type="Gene3D" id="2.40.170.20">
    <property type="entry name" value="TonB-dependent receptor, beta-barrel domain"/>
    <property type="match status" value="1"/>
</dbReference>
<reference evidence="23 24" key="3">
    <citation type="journal article" date="2019" name="Nat. Med.">
        <title>A library of human gut bacterial isolates paired with longitudinal multiomics data enables mechanistic microbiome research.</title>
        <authorList>
            <person name="Poyet M."/>
            <person name="Groussin M."/>
            <person name="Gibbons S.M."/>
            <person name="Avila-Pacheco J."/>
            <person name="Jiang X."/>
            <person name="Kearney S.M."/>
            <person name="Perrotta A.R."/>
            <person name="Berdy B."/>
            <person name="Zhao S."/>
            <person name="Lieberman T.D."/>
            <person name="Swanson P.K."/>
            <person name="Smith M."/>
            <person name="Roesemann S."/>
            <person name="Alexander J.E."/>
            <person name="Rich S.A."/>
            <person name="Livny J."/>
            <person name="Vlamakis H."/>
            <person name="Clish C."/>
            <person name="Bullock K."/>
            <person name="Deik A."/>
            <person name="Scott J."/>
            <person name="Pierce K.A."/>
            <person name="Xavier R.J."/>
            <person name="Alm E.J."/>
        </authorList>
    </citation>
    <scope>NUCLEOTIDE SEQUENCE [LARGE SCALE GENOMIC DNA]</scope>
    <source>
        <strain evidence="16 25">BIOML-A156</strain>
        <strain evidence="15 23">BIOML-A160</strain>
        <strain evidence="17 24">BIOML-A162</strain>
    </source>
</reference>
<evidence type="ECO:0000313" key="19">
    <source>
        <dbReference type="EMBL" id="RHD88318.1"/>
    </source>
</evidence>
<evidence type="ECO:0000313" key="15">
    <source>
        <dbReference type="EMBL" id="KAB4455387.1"/>
    </source>
</evidence>
<sequence length="1001" mass="110964">MKKNRRKILSGSRKILFAILAVFFSLSASAQQFTASGQVLDAQKEPLIGVSVQEKGTTNGAITDLDGNFTLTVQSNATLIFSYVGYKSQEQKASRQMKVTLQEDNEVLEEVVVIGYGSVKRKDVTTAISTVSTKDLDVRPIVSAGQAIQGKAAGISVIQPSGTPGGEMSIRVRGTTSMNGSNDPLYVVDGVPVDNIKFLSPNDIESMQILKDASSASIYGSRAANGVILITTKAGATGKAKVSLTAQFGLNKVADKVESLNAAQYKELQDEIGLVSLPDGLPDRTDWFDETYKTGKMQNYQVAVSNGNEKMKYYLSAGYLDEKGILDISYYKRYNFRVNLENQIRSWLTVSANISYSDYTSNGGGAMGTGANRGGVVLAVINTPTYAPIWDALNPNQYYNNFYGVGNITNPLENMARAKNNKDKENRLLASGNVLLTLLPELKFKSTLTLDRRNAVNTTFLDPISTAWGRNQYGEASDNRNMNTVLTFDNVFTYNKNFKRHGLEVMAGSSWTDSDYSNSWINGSHYRNDLIQTLNAANKIAWDNTGTGASQWGIMSFFGRVAYNFDSKYLLTANLRADGSSKLHPDHRWGVFPSFSAAWRVSSEKFMADLTWIDDFKIRGGWGQTGNQSGIGDYAYLQRYNIGRIEWFKVAAEGDTTDYANAVPTISQANLRTSDLTWETTTQTNIGLDLTVLNGRLTFNMDYYYKKTKNMLMNVSLPAGAAAATSIARNEGEMTNKGFELTISSKNFRGGAFTWDTDFNISFNRNKLTKLELQKVYYDAKTADVVNDYVVRNEPGRALGGFYGYISDGVDPETGELMYRDLSGDGKISTSDRTYIGDPNPDFTYGLTNTFSWKGFNLSVFIQGSYGNDIFNASRIETEGMYDGKNQSTKVLNRWKIPGQITNVPKANFKLLNSTYFIEDGSYLRLKDVSLSYNFKGKLLQKWGITRLQPYFTATNLLTWTSYSGMDPEVNQWGNSGTVQGIDWGTYPHSRSYVFGINVEF</sequence>
<evidence type="ECO:0000256" key="5">
    <source>
        <dbReference type="ARBA" id="ARBA00023077"/>
    </source>
</evidence>
<dbReference type="DNASU" id="1072443"/>
<dbReference type="InterPro" id="IPR037066">
    <property type="entry name" value="Plug_dom_sf"/>
</dbReference>
<feature type="chain" id="PRO_5014235712" evidence="10">
    <location>
        <begin position="31"/>
        <end position="1001"/>
    </location>
</feature>
<dbReference type="GO" id="GO:0009279">
    <property type="term" value="C:cell outer membrane"/>
    <property type="evidence" value="ECO:0007669"/>
    <property type="project" value="UniProtKB-SubCell"/>
</dbReference>
<dbReference type="AlphaFoldDB" id="A0A0P0FBB1"/>
<dbReference type="Proteomes" id="UP001156216">
    <property type="component" value="Chromosome"/>
</dbReference>
<dbReference type="SUPFAM" id="SSF56935">
    <property type="entry name" value="Porins"/>
    <property type="match status" value="1"/>
</dbReference>
<evidence type="ECO:0000313" key="14">
    <source>
        <dbReference type="EMBL" id="CUP59389.1"/>
    </source>
</evidence>
<reference evidence="18" key="6">
    <citation type="submission" date="2021-07" db="EMBL/GenBank/DDBJ databases">
        <title>Comparative genomics of Bacteroides fragilis group isolates reveals species-dependent resistance mechanisms and validates clinical tools for resistance prediction.</title>
        <authorList>
            <person name="Wallace M.J."/>
            <person name="Jean S."/>
            <person name="Wallace M.A."/>
            <person name="Carey-Ann B.D."/>
            <person name="Dantas G."/>
        </authorList>
    </citation>
    <scope>NUCLEOTIDE SEQUENCE</scope>
    <source>
        <strain evidence="18">BJH_160</strain>
    </source>
</reference>
<evidence type="ECO:0000313" key="26">
    <source>
        <dbReference type="Proteomes" id="UP000500882"/>
    </source>
</evidence>
<comment type="subcellular location">
    <subcellularLocation>
        <location evidence="1 8">Cell outer membrane</location>
        <topology evidence="1 8">Multi-pass membrane protein</topology>
    </subcellularLocation>
</comment>
<evidence type="ECO:0000313" key="23">
    <source>
        <dbReference type="Proteomes" id="UP000436825"/>
    </source>
</evidence>
<evidence type="ECO:0000259" key="11">
    <source>
        <dbReference type="Pfam" id="PF00593"/>
    </source>
</evidence>
<dbReference type="NCBIfam" id="TIGR04057">
    <property type="entry name" value="SusC_RagA_signa"/>
    <property type="match status" value="1"/>
</dbReference>
<dbReference type="EMBL" id="CZAP01000008">
    <property type="protein sequence ID" value="CUP59389.1"/>
    <property type="molecule type" value="Genomic_DNA"/>
</dbReference>
<dbReference type="Pfam" id="PF13715">
    <property type="entry name" value="CarbopepD_reg_2"/>
    <property type="match status" value="1"/>
</dbReference>
<name>A0A0P0FBB1_BACT4</name>
<dbReference type="Proteomes" id="UP000284785">
    <property type="component" value="Unassembled WGS sequence"/>
</dbReference>
<proteinExistence type="inferred from homology"/>
<evidence type="ECO:0000256" key="10">
    <source>
        <dbReference type="SAM" id="SignalP"/>
    </source>
</evidence>
<evidence type="ECO:0000256" key="6">
    <source>
        <dbReference type="ARBA" id="ARBA00023136"/>
    </source>
</evidence>
<keyword evidence="19" id="KW-0675">Receptor</keyword>
<dbReference type="InterPro" id="IPR000531">
    <property type="entry name" value="Beta-barrel_TonB"/>
</dbReference>
<keyword evidence="10" id="KW-0732">Signal</keyword>
<dbReference type="PROSITE" id="PS52016">
    <property type="entry name" value="TONB_DEPENDENT_REC_3"/>
    <property type="match status" value="1"/>
</dbReference>
<dbReference type="EMBL" id="QSJP01000008">
    <property type="protein sequence ID" value="RHD88318.1"/>
    <property type="molecule type" value="Genomic_DNA"/>
</dbReference>
<evidence type="ECO:0000313" key="13">
    <source>
        <dbReference type="EMBL" id="BCA52624.1"/>
    </source>
</evidence>
<evidence type="ECO:0000313" key="21">
    <source>
        <dbReference type="Proteomes" id="UP000095576"/>
    </source>
</evidence>
<evidence type="ECO:0000256" key="4">
    <source>
        <dbReference type="ARBA" id="ARBA00022692"/>
    </source>
</evidence>
<evidence type="ECO:0000313" key="18">
    <source>
        <dbReference type="EMBL" id="MCE9238238.1"/>
    </source>
</evidence>
<dbReference type="InterPro" id="IPR008969">
    <property type="entry name" value="CarboxyPept-like_regulatory"/>
</dbReference>